<accession>A0AAJ0CMU5</accession>
<feature type="region of interest" description="Disordered" evidence="1">
    <location>
        <begin position="347"/>
        <end position="418"/>
    </location>
</feature>
<organism evidence="3 4">
    <name type="scientific">Conoideocrella luteorostrata</name>
    <dbReference type="NCBI Taxonomy" id="1105319"/>
    <lineage>
        <taxon>Eukaryota</taxon>
        <taxon>Fungi</taxon>
        <taxon>Dikarya</taxon>
        <taxon>Ascomycota</taxon>
        <taxon>Pezizomycotina</taxon>
        <taxon>Sordariomycetes</taxon>
        <taxon>Hypocreomycetidae</taxon>
        <taxon>Hypocreales</taxon>
        <taxon>Clavicipitaceae</taxon>
        <taxon>Conoideocrella</taxon>
    </lineage>
</organism>
<keyword evidence="4" id="KW-1185">Reference proteome</keyword>
<dbReference type="InterPro" id="IPR018306">
    <property type="entry name" value="Phage_T5_Orf172_DNA-bd"/>
</dbReference>
<dbReference type="PANTHER" id="PTHR28094:SF1">
    <property type="entry name" value="MEIOTICALLY UP-REGULATED GENE 113 PROTEIN"/>
    <property type="match status" value="1"/>
</dbReference>
<gene>
    <name evidence="3" type="ORF">QQS21_006745</name>
</gene>
<dbReference type="Proteomes" id="UP001251528">
    <property type="component" value="Unassembled WGS sequence"/>
</dbReference>
<evidence type="ECO:0000313" key="4">
    <source>
        <dbReference type="Proteomes" id="UP001251528"/>
    </source>
</evidence>
<dbReference type="AlphaFoldDB" id="A0AAJ0CMU5"/>
<protein>
    <recommendedName>
        <fullName evidence="2">Bacteriophage T5 Orf172 DNA-binding domain-containing protein</fullName>
    </recommendedName>
</protein>
<reference evidence="3" key="1">
    <citation type="submission" date="2023-06" db="EMBL/GenBank/DDBJ databases">
        <title>Conoideocrella luteorostrata (Hypocreales: Clavicipitaceae), a potential biocontrol fungus for elongate hemlock scale in United States Christmas tree production areas.</title>
        <authorList>
            <person name="Barrett H."/>
            <person name="Lovett B."/>
            <person name="Macias A.M."/>
            <person name="Stajich J.E."/>
            <person name="Kasson M.T."/>
        </authorList>
    </citation>
    <scope>NUCLEOTIDE SEQUENCE</scope>
    <source>
        <strain evidence="3">ARSEF 14590</strain>
    </source>
</reference>
<feature type="domain" description="Bacteriophage T5 Orf172 DNA-binding" evidence="2">
    <location>
        <begin position="200"/>
        <end position="289"/>
    </location>
</feature>
<feature type="compositionally biased region" description="Polar residues" evidence="1">
    <location>
        <begin position="368"/>
        <end position="396"/>
    </location>
</feature>
<dbReference type="SMART" id="SM00974">
    <property type="entry name" value="T5orf172"/>
    <property type="match status" value="1"/>
</dbReference>
<feature type="region of interest" description="Disordered" evidence="1">
    <location>
        <begin position="453"/>
        <end position="472"/>
    </location>
</feature>
<evidence type="ECO:0000259" key="2">
    <source>
        <dbReference type="SMART" id="SM00974"/>
    </source>
</evidence>
<name>A0AAJ0CMU5_9HYPO</name>
<dbReference type="PANTHER" id="PTHR28094">
    <property type="entry name" value="MEIOTICALLY UP-REGULATED GENE 113 PROTEIN"/>
    <property type="match status" value="1"/>
</dbReference>
<evidence type="ECO:0000256" key="1">
    <source>
        <dbReference type="SAM" id="MobiDB-lite"/>
    </source>
</evidence>
<dbReference type="Pfam" id="PF10544">
    <property type="entry name" value="T5orf172"/>
    <property type="match status" value="1"/>
</dbReference>
<comment type="caution">
    <text evidence="3">The sequence shown here is derived from an EMBL/GenBank/DDBJ whole genome shotgun (WGS) entry which is preliminary data.</text>
</comment>
<evidence type="ECO:0000313" key="3">
    <source>
        <dbReference type="EMBL" id="KAK2595517.1"/>
    </source>
</evidence>
<sequence>MGSATVSKHPVFKELCTILDNFGHFSEPSNINHYDTCLAETVKGERCSLSPCKWPSPEGDLTDLKEILSRLDSLPHAPINEGIYPQLRNFIWKTYCSRHNKAALSKFEAWSTERRTPSIGSSITKQMNNLIITEIAEETELHANGVHLKKSTKTSEIDIGVTSPRRAGSLRDPHKIFKTIYDHPSETKMAAGFVYVLEHLRDPTLFKIGRTKTSAEQRLRQSNNCCGKNSEIIHQSANKIPGAYQAECIAHAILQHHRLDVKDCPQCGRSHSEWFRAPREKVLEAVLFTEKFMLQPAYSMNEKGEWSLSQEAYKIVKQYCSFSVSDMNETLDAAKQGIDKRPILVASVKDAPEPDGSVTDPSPRSKASETTVEADTPETSFMSTCTIDSLNDSTLIGSDPEGDDSPTERRSSKNSSFLKKFGAKAAEGKKLWSSGVNWVEKAQGDIKAGFNEREEQLKQTKASQRASLGGSV</sequence>
<dbReference type="InterPro" id="IPR053006">
    <property type="entry name" value="Meiosis_regulatory"/>
</dbReference>
<proteinExistence type="predicted"/>
<dbReference type="EMBL" id="JASWJB010000129">
    <property type="protein sequence ID" value="KAK2595517.1"/>
    <property type="molecule type" value="Genomic_DNA"/>
</dbReference>